<keyword evidence="1" id="KW-1133">Transmembrane helix</keyword>
<dbReference type="EMBL" id="CAFAAV010000004">
    <property type="protein sequence ID" value="CAB4800892.1"/>
    <property type="molecule type" value="Genomic_DNA"/>
</dbReference>
<reference evidence="3" key="1">
    <citation type="submission" date="2020-05" db="EMBL/GenBank/DDBJ databases">
        <authorList>
            <person name="Chiriac C."/>
            <person name="Salcher M."/>
            <person name="Ghai R."/>
            <person name="Kavagutti S V."/>
        </authorList>
    </citation>
    <scope>NUCLEOTIDE SEQUENCE</scope>
</reference>
<evidence type="ECO:0000259" key="2">
    <source>
        <dbReference type="Pfam" id="PF12158"/>
    </source>
</evidence>
<dbReference type="AlphaFoldDB" id="A0A6J6A906"/>
<proteinExistence type="predicted"/>
<sequence length="128" mass="13643">MAGHIGGIDITTVSLVALCVAPVVTMVFVASRVRRHRSPPSRPLAADWPHTSGTVLSATVQVNRHGAGRKQTPIVLYAYQVDGRFFQGSRVRLRGVAEASGALARYPAGACVTVYYDPANPALCALER</sequence>
<keyword evidence="1" id="KW-0812">Transmembrane</keyword>
<dbReference type="InterPro" id="IPR021994">
    <property type="entry name" value="DUF3592"/>
</dbReference>
<evidence type="ECO:0000256" key="1">
    <source>
        <dbReference type="SAM" id="Phobius"/>
    </source>
</evidence>
<organism evidence="3">
    <name type="scientific">freshwater metagenome</name>
    <dbReference type="NCBI Taxonomy" id="449393"/>
    <lineage>
        <taxon>unclassified sequences</taxon>
        <taxon>metagenomes</taxon>
        <taxon>ecological metagenomes</taxon>
    </lineage>
</organism>
<evidence type="ECO:0000313" key="4">
    <source>
        <dbReference type="EMBL" id="CAB4735127.1"/>
    </source>
</evidence>
<dbReference type="EMBL" id="CAFBIY010000211">
    <property type="protein sequence ID" value="CAB4853181.1"/>
    <property type="molecule type" value="Genomic_DNA"/>
</dbReference>
<dbReference type="EMBL" id="CAEZYF010000018">
    <property type="protein sequence ID" value="CAB4735127.1"/>
    <property type="molecule type" value="Genomic_DNA"/>
</dbReference>
<feature type="transmembrane region" description="Helical" evidence="1">
    <location>
        <begin position="12"/>
        <end position="33"/>
    </location>
</feature>
<evidence type="ECO:0000313" key="6">
    <source>
        <dbReference type="EMBL" id="CAB4853181.1"/>
    </source>
</evidence>
<dbReference type="EMBL" id="CAFBOL010000020">
    <property type="protein sequence ID" value="CAB4984733.1"/>
    <property type="molecule type" value="Genomic_DNA"/>
</dbReference>
<protein>
    <submittedName>
        <fullName evidence="3">Unannotated protein</fullName>
    </submittedName>
</protein>
<accession>A0A6J6A906</accession>
<gene>
    <name evidence="4" type="ORF">UFOPK2656_02471</name>
    <name evidence="5" type="ORF">UFOPK3099_00115</name>
    <name evidence="6" type="ORF">UFOPK3267_02706</name>
    <name evidence="7" type="ORF">UFOPK3651_02222</name>
    <name evidence="8" type="ORF">UFOPK3931_01053</name>
    <name evidence="3" type="ORF">UFOPK4189_02430</name>
</gene>
<evidence type="ECO:0000313" key="5">
    <source>
        <dbReference type="EMBL" id="CAB4800892.1"/>
    </source>
</evidence>
<evidence type="ECO:0000313" key="7">
    <source>
        <dbReference type="EMBL" id="CAB4941849.1"/>
    </source>
</evidence>
<dbReference type="Pfam" id="PF12158">
    <property type="entry name" value="DUF3592"/>
    <property type="match status" value="1"/>
</dbReference>
<dbReference type="EMBL" id="CAESGF010000016">
    <property type="protein sequence ID" value="CAB4364672.1"/>
    <property type="molecule type" value="Genomic_DNA"/>
</dbReference>
<dbReference type="EMBL" id="CAFBMT010000013">
    <property type="protein sequence ID" value="CAB4941849.1"/>
    <property type="molecule type" value="Genomic_DNA"/>
</dbReference>
<name>A0A6J6A906_9ZZZZ</name>
<keyword evidence="1" id="KW-0472">Membrane</keyword>
<evidence type="ECO:0000313" key="3">
    <source>
        <dbReference type="EMBL" id="CAB4364672.1"/>
    </source>
</evidence>
<feature type="domain" description="DUF3592" evidence="2">
    <location>
        <begin position="51"/>
        <end position="128"/>
    </location>
</feature>
<evidence type="ECO:0000313" key="8">
    <source>
        <dbReference type="EMBL" id="CAB4984733.1"/>
    </source>
</evidence>